<evidence type="ECO:0000256" key="2">
    <source>
        <dbReference type="SAM" id="SignalP"/>
    </source>
</evidence>
<comment type="caution">
    <text evidence="3">The sequence shown here is derived from an EMBL/GenBank/DDBJ whole genome shotgun (WGS) entry which is preliminary data.</text>
</comment>
<name>A0A926JSV2_9FLAO</name>
<reference evidence="3 4" key="1">
    <citation type="submission" date="2020-09" db="EMBL/GenBank/DDBJ databases">
        <title>Sinomicrobium weinanense sp. nov., a halophilic bacteria isolated from saline-alkali soil.</title>
        <authorList>
            <person name="Wu P."/>
            <person name="Ren H."/>
            <person name="Mei Y."/>
            <person name="Liang Y."/>
            <person name="Chen Z."/>
        </authorList>
    </citation>
    <scope>NUCLEOTIDE SEQUENCE [LARGE SCALE GENOMIC DNA]</scope>
    <source>
        <strain evidence="3 4">FJxs</strain>
    </source>
</reference>
<dbReference type="Proteomes" id="UP000653730">
    <property type="component" value="Unassembled WGS sequence"/>
</dbReference>
<dbReference type="RefSeq" id="WP_187966022.1">
    <property type="nucleotide sequence ID" value="NZ_JACVDC010000039.1"/>
</dbReference>
<feature type="signal peptide" evidence="2">
    <location>
        <begin position="1"/>
        <end position="17"/>
    </location>
</feature>
<accession>A0A926JSV2</accession>
<evidence type="ECO:0000256" key="1">
    <source>
        <dbReference type="SAM" id="MobiDB-lite"/>
    </source>
</evidence>
<dbReference type="EMBL" id="JACVDC010000039">
    <property type="protein sequence ID" value="MBC9796880.1"/>
    <property type="molecule type" value="Genomic_DNA"/>
</dbReference>
<feature type="chain" id="PRO_5037518173" evidence="2">
    <location>
        <begin position="18"/>
        <end position="189"/>
    </location>
</feature>
<keyword evidence="4" id="KW-1185">Reference proteome</keyword>
<gene>
    <name evidence="3" type="ORF">IBL28_12945</name>
</gene>
<organism evidence="3 4">
    <name type="scientific">Sinomicrobium weinanense</name>
    <dbReference type="NCBI Taxonomy" id="2842200"/>
    <lineage>
        <taxon>Bacteria</taxon>
        <taxon>Pseudomonadati</taxon>
        <taxon>Bacteroidota</taxon>
        <taxon>Flavobacteriia</taxon>
        <taxon>Flavobacteriales</taxon>
        <taxon>Flavobacteriaceae</taxon>
        <taxon>Sinomicrobium</taxon>
    </lineage>
</organism>
<evidence type="ECO:0000313" key="3">
    <source>
        <dbReference type="EMBL" id="MBC9796880.1"/>
    </source>
</evidence>
<dbReference type="PROSITE" id="PS51257">
    <property type="entry name" value="PROKAR_LIPOPROTEIN"/>
    <property type="match status" value="1"/>
</dbReference>
<feature type="region of interest" description="Disordered" evidence="1">
    <location>
        <begin position="167"/>
        <end position="189"/>
    </location>
</feature>
<keyword evidence="2" id="KW-0732">Signal</keyword>
<sequence length="189" mass="20398">MKTIKLLALFITGSVLLASCSSDDDNPEVINEEELITTMTVTLIADNANDVVLEIFDEDGQDGPAEPNVKVSGSLKANTTYAGTVQLENETEDPAEDITEEVKEEADEHQFFFAVTGNLNTPEYDDTENDYLGNGSDNYVGIKFLLTTTEPGEGTFKVTLIHEPKKPNNGISDAGGETDATATFPVNVE</sequence>
<proteinExistence type="predicted"/>
<evidence type="ECO:0000313" key="4">
    <source>
        <dbReference type="Proteomes" id="UP000653730"/>
    </source>
</evidence>
<protein>
    <submittedName>
        <fullName evidence="3">Type 1 periplasmic binding fold superfamily protein</fullName>
    </submittedName>
</protein>
<dbReference type="AlphaFoldDB" id="A0A926JSV2"/>